<proteinExistence type="predicted"/>
<evidence type="ECO:0000256" key="1">
    <source>
        <dbReference type="SAM" id="MobiDB-lite"/>
    </source>
</evidence>
<feature type="compositionally biased region" description="Basic and acidic residues" evidence="1">
    <location>
        <begin position="850"/>
        <end position="870"/>
    </location>
</feature>
<feature type="transmembrane region" description="Helical" evidence="2">
    <location>
        <begin position="26"/>
        <end position="43"/>
    </location>
</feature>
<protein>
    <submittedName>
        <fullName evidence="4">Uncharacterized protein LOC109013676 isoform X2</fullName>
    </submittedName>
</protein>
<evidence type="ECO:0000313" key="3">
    <source>
        <dbReference type="Proteomes" id="UP000235220"/>
    </source>
</evidence>
<feature type="compositionally biased region" description="Polar residues" evidence="1">
    <location>
        <begin position="895"/>
        <end position="911"/>
    </location>
</feature>
<reference evidence="4" key="1">
    <citation type="submission" date="2025-08" db="UniProtKB">
        <authorList>
            <consortium name="RefSeq"/>
        </authorList>
    </citation>
    <scope>IDENTIFICATION</scope>
    <source>
        <tissue evidence="4">Leaves</tissue>
    </source>
</reference>
<dbReference type="RefSeq" id="XP_035545341.1">
    <property type="nucleotide sequence ID" value="XM_035689448.1"/>
</dbReference>
<dbReference type="PANTHER" id="PTHR33870:SF4">
    <property type="entry name" value="CARDIOMYOPATHY-ASSOCIATED PROTEIN"/>
    <property type="match status" value="1"/>
</dbReference>
<dbReference type="Proteomes" id="UP000235220">
    <property type="component" value="Chromosome 4"/>
</dbReference>
<feature type="compositionally biased region" description="Acidic residues" evidence="1">
    <location>
        <begin position="361"/>
        <end position="387"/>
    </location>
</feature>
<evidence type="ECO:0000313" key="4">
    <source>
        <dbReference type="RefSeq" id="XP_035545341.1"/>
    </source>
</evidence>
<sequence length="1492" mass="164375">MGSKLEIAVQMRKIVIISSRTCYRSVYNHPFLLGILCFVLFLYRSFPFLFSLLVSASPVLFCTAVLLGTLLSFGHPNIVPEIEKDDDSVSHSHDVASLKARVSRDTTVVVDDERDESFLVERYTGKGSDIVEEATEGPSSAEDKVGKVDTYDGLDDCVAVIAHSSREIQLEKDTEGASSVEDKVGKVGIDDGLADYRPLNDHSSREIQLERRVTGEVGGKFNGLELEKKGEFHEENLGIECMLNDGKALENQCFVVHKAGDEILEVEDNVKRPGELADAHSGDHFDLFPNDDEDGDDESSDQGSDLAESSSPDASMADIFPILEELHPLLDPKAPQPAHMSHDDESDAASERSCKSNDASVESDEESEIHGDEEDGADENEDDEEEAQGGKEDESKSAIKWTEDDQKNLMDLGTSELERNQRLENLIARRRARKNMRLMAEKNLIDLDGADLFFNVPPISTARHNPFDLPYDSYDPPGSAPSILLPIRNPFDLPYDPNEEKPDLKGDNFQQEFTTFQQKDTLFRRHESFSIGPSGLGGTRQDRHAIRFRPFFVPERFTSEGTSYSSFERQSSEVSESKLSSIPDTESVSSAVDRDDKKLNELDLCQETKLISSIDHASDLVECGSGFHENIDSVEMEQVQRRDVCHDEVEITLGQVGNHAEIDSGLSATGGVAIPLELSTSEIYLEAPHFIHDDEVEITLGQVGNQAEMDSGLSETGGVAIPLELSTSEIHLKMEPVEDEYSSRSSLSSLPEIDGRVLYATKEETVSLEPRANDLEESRSAILPSPKEPDSHFLSGGVDENQHEPVYDSSPPEGEKILSLPSISSDLQVEISKMGLPPVSVVTSIPISDKESELYSEREGKDSSNYEETHGSSSVTHPDNETEPRLREVQESSKGHVTQVKSSGVNLGDQNGSEYVVEHFSGTSRSSYTDVGSVEEGIVYKKDSSSHKQDQVSSSSNDSEIIFGIHQAVHEKPDSEASSYQMASKNLTLSRKEEQHPRPSGVVEYVSVIASETEPFERHTIRKIETFQREQDQVYSSNSSDYGSIGEGLMHINEVLQPEHDQVQFSIVDGAEIDKSSHQDGGEKLDLVASCPQHIPSSEEQQPPLVTEQVILVLSNHSTSETERGEDWSLNKEEIDCYEQDEVHSSGSDAKIDAGHHRDLDVDVVSLGYDSQYVPSEEKPLSCSEKHLTYADKPMVDASFDDHDECTESYDIRTESSEVVKMTDNEDGLIVHDPECKIRPNLSSSASVSTQIDIPDGSPEYKLPSSGLYLKADVLGGIVDKDQTKVSEDFSYPAEAYGSSHAEQNVNEVDEIKEIDEGLLSELDAVGDFCVKEVVESTEFELLPKDSNPAKTEMGLPVLEARSLEDINLAFKQLREGVDAEEVILPGVVDDWLVVGESKDHVESNSSLKTVDAKSLEDIHIALKQVSQDNVHELPQALGPKDSAAVETSQVASAEEIESTDMGSGVQESSTVAIDKPEQGCYETSEILEHIR</sequence>
<dbReference type="PANTHER" id="PTHR33870">
    <property type="entry name" value="CARDIOMYOPATHY-ASSOCIATED PROTEIN"/>
    <property type="match status" value="1"/>
</dbReference>
<dbReference type="OrthoDB" id="1908091at2759"/>
<keyword evidence="3" id="KW-1185">Reference proteome</keyword>
<feature type="compositionally biased region" description="Basic and acidic residues" evidence="1">
    <location>
        <begin position="388"/>
        <end position="408"/>
    </location>
</feature>
<feature type="compositionally biased region" description="Low complexity" evidence="1">
    <location>
        <begin position="572"/>
        <end position="581"/>
    </location>
</feature>
<feature type="region of interest" description="Disordered" evidence="1">
    <location>
        <begin position="769"/>
        <end position="817"/>
    </location>
</feature>
<feature type="compositionally biased region" description="Acidic residues" evidence="1">
    <location>
        <begin position="289"/>
        <end position="300"/>
    </location>
</feature>
<organism evidence="3 4">
    <name type="scientific">Juglans regia</name>
    <name type="common">English walnut</name>
    <dbReference type="NCBI Taxonomy" id="51240"/>
    <lineage>
        <taxon>Eukaryota</taxon>
        <taxon>Viridiplantae</taxon>
        <taxon>Streptophyta</taxon>
        <taxon>Embryophyta</taxon>
        <taxon>Tracheophyta</taxon>
        <taxon>Spermatophyta</taxon>
        <taxon>Magnoliopsida</taxon>
        <taxon>eudicotyledons</taxon>
        <taxon>Gunneridae</taxon>
        <taxon>Pentapetalae</taxon>
        <taxon>rosids</taxon>
        <taxon>fabids</taxon>
        <taxon>Fagales</taxon>
        <taxon>Juglandaceae</taxon>
        <taxon>Juglans</taxon>
    </lineage>
</organism>
<evidence type="ECO:0000256" key="2">
    <source>
        <dbReference type="SAM" id="Phobius"/>
    </source>
</evidence>
<accession>A0A6P9EDE2</accession>
<name>A0A6P9EDE2_JUGRE</name>
<dbReference type="InParanoid" id="A0A6P9EDE2"/>
<gene>
    <name evidence="4" type="primary">LOC109013676</name>
</gene>
<feature type="compositionally biased region" description="Basic and acidic residues" evidence="1">
    <location>
        <begin position="878"/>
        <end position="894"/>
    </location>
</feature>
<feature type="compositionally biased region" description="Basic and acidic residues" evidence="1">
    <location>
        <begin position="274"/>
        <end position="286"/>
    </location>
</feature>
<feature type="compositionally biased region" description="Basic and acidic residues" evidence="1">
    <location>
        <begin position="769"/>
        <end position="779"/>
    </location>
</feature>
<dbReference type="GeneID" id="109013676"/>
<keyword evidence="2" id="KW-1133">Transmembrane helix</keyword>
<feature type="region of interest" description="Disordered" evidence="1">
    <location>
        <begin position="330"/>
        <end position="414"/>
    </location>
</feature>
<feature type="region of interest" description="Disordered" evidence="1">
    <location>
        <begin position="1452"/>
        <end position="1478"/>
    </location>
</feature>
<keyword evidence="2" id="KW-0812">Transmembrane</keyword>
<keyword evidence="2" id="KW-0472">Membrane</keyword>
<feature type="region of interest" description="Disordered" evidence="1">
    <location>
        <begin position="850"/>
        <end position="911"/>
    </location>
</feature>
<dbReference type="FunCoup" id="A0A6P9EDE2">
    <property type="interactions" value="933"/>
</dbReference>
<feature type="region of interest" description="Disordered" evidence="1">
    <location>
        <begin position="562"/>
        <end position="593"/>
    </location>
</feature>
<feature type="region of interest" description="Disordered" evidence="1">
    <location>
        <begin position="274"/>
        <end position="313"/>
    </location>
</feature>